<evidence type="ECO:0000313" key="7">
    <source>
        <dbReference type="EMBL" id="WGH94338.1"/>
    </source>
</evidence>
<dbReference type="Proteomes" id="UP001224674">
    <property type="component" value="Chromosome"/>
</dbReference>
<feature type="compositionally biased region" description="Polar residues" evidence="5">
    <location>
        <begin position="1183"/>
        <end position="1196"/>
    </location>
</feature>
<keyword evidence="4 7" id="KW-0808">Transferase</keyword>
<gene>
    <name evidence="7" type="ORF">QDX21_06015</name>
</gene>
<dbReference type="InterPro" id="IPR029044">
    <property type="entry name" value="Nucleotide-diphossugar_trans"/>
</dbReference>
<keyword evidence="6" id="KW-1133">Transmembrane helix</keyword>
<reference evidence="7 8" key="1">
    <citation type="submission" date="2023-03" db="EMBL/GenBank/DDBJ databases">
        <title>Complete genome sequences of several Auritidibacter ignavus strains isolated from ear infections.</title>
        <authorList>
            <person name="Baehr T."/>
            <person name="Baumhoegger A.M."/>
        </authorList>
    </citation>
    <scope>NUCLEOTIDE SEQUENCE [LARGE SCALE GENOMIC DNA]</scope>
    <source>
        <strain evidence="7 8">BABAE-6</strain>
    </source>
</reference>
<feature type="transmembrane region" description="Helical" evidence="6">
    <location>
        <begin position="824"/>
        <end position="846"/>
    </location>
</feature>
<evidence type="ECO:0000313" key="8">
    <source>
        <dbReference type="Proteomes" id="UP001224674"/>
    </source>
</evidence>
<accession>A0AAJ6AIX4</accession>
<feature type="transmembrane region" description="Helical" evidence="6">
    <location>
        <begin position="611"/>
        <end position="630"/>
    </location>
</feature>
<dbReference type="PANTHER" id="PTHR43179">
    <property type="entry name" value="RHAMNOSYLTRANSFERASE WBBL"/>
    <property type="match status" value="1"/>
</dbReference>
<feature type="transmembrane region" description="Helical" evidence="6">
    <location>
        <begin position="659"/>
        <end position="678"/>
    </location>
</feature>
<feature type="region of interest" description="Disordered" evidence="5">
    <location>
        <begin position="1177"/>
        <end position="1232"/>
    </location>
</feature>
<feature type="region of interest" description="Disordered" evidence="5">
    <location>
        <begin position="247"/>
        <end position="285"/>
    </location>
</feature>
<dbReference type="Gene3D" id="3.90.550.10">
    <property type="entry name" value="Spore Coat Polysaccharide Biosynthesis Protein SpsA, Chain A"/>
    <property type="match status" value="1"/>
</dbReference>
<keyword evidence="6" id="KW-0812">Transmembrane</keyword>
<dbReference type="AlphaFoldDB" id="A0AAJ6AIX4"/>
<feature type="transmembrane region" description="Helical" evidence="6">
    <location>
        <begin position="793"/>
        <end position="812"/>
    </location>
</feature>
<evidence type="ECO:0000256" key="2">
    <source>
        <dbReference type="ARBA" id="ARBA00006739"/>
    </source>
</evidence>
<name>A0AAJ6AIX4_9MICC</name>
<dbReference type="PANTHER" id="PTHR43179:SF12">
    <property type="entry name" value="GALACTOFURANOSYLTRANSFERASE GLFT2"/>
    <property type="match status" value="1"/>
</dbReference>
<feature type="transmembrane region" description="Helical" evidence="6">
    <location>
        <begin position="428"/>
        <end position="452"/>
    </location>
</feature>
<evidence type="ECO:0000256" key="1">
    <source>
        <dbReference type="ARBA" id="ARBA00004776"/>
    </source>
</evidence>
<protein>
    <submittedName>
        <fullName evidence="7">Glycosyltransferase</fullName>
        <ecNumber evidence="7">2.4.-.-</ecNumber>
    </submittedName>
</protein>
<evidence type="ECO:0000256" key="3">
    <source>
        <dbReference type="ARBA" id="ARBA00022676"/>
    </source>
</evidence>
<evidence type="ECO:0000256" key="5">
    <source>
        <dbReference type="SAM" id="MobiDB-lite"/>
    </source>
</evidence>
<feature type="transmembrane region" description="Helical" evidence="6">
    <location>
        <begin position="636"/>
        <end position="652"/>
    </location>
</feature>
<dbReference type="SUPFAM" id="SSF53448">
    <property type="entry name" value="Nucleotide-diphospho-sugar transferases"/>
    <property type="match status" value="1"/>
</dbReference>
<feature type="transmembrane region" description="Helical" evidence="6">
    <location>
        <begin position="308"/>
        <end position="328"/>
    </location>
</feature>
<dbReference type="GO" id="GO:0016757">
    <property type="term" value="F:glycosyltransferase activity"/>
    <property type="evidence" value="ECO:0007669"/>
    <property type="project" value="UniProtKB-KW"/>
</dbReference>
<dbReference type="EC" id="2.4.-.-" evidence="7"/>
<feature type="transmembrane region" description="Helical" evidence="6">
    <location>
        <begin position="1153"/>
        <end position="1172"/>
    </location>
</feature>
<keyword evidence="8" id="KW-1185">Reference proteome</keyword>
<feature type="transmembrane region" description="Helical" evidence="6">
    <location>
        <begin position="763"/>
        <end position="781"/>
    </location>
</feature>
<dbReference type="Pfam" id="PF13641">
    <property type="entry name" value="Glyco_tranf_2_3"/>
    <property type="match status" value="1"/>
</dbReference>
<comment type="similarity">
    <text evidence="2">Belongs to the glycosyltransferase 2 family.</text>
</comment>
<feature type="transmembrane region" description="Helical" evidence="6">
    <location>
        <begin position="538"/>
        <end position="556"/>
    </location>
</feature>
<sequence length="1232" mass="130035">MPTPHVTAVVLAQTITGGLPETVASVLGQHRVPDQLVVVTSATVDAEELDRVNVLCIDADMDWHHLIHPDPSSTSLATALRNLPKNGQVGEPAEQQSDWLWLMTNSTVAQPNALQAVLNETEVSPSVYIAGAKQVAFEDPRQLHDVGLTISTRGETYTLVGPGELDQGQYDDRSDVFAVSVPGMLVRADIWNKLDGFDRLSPALSRGVDLCWRARLAGGRVVVVPSAVIENFDDDQILQRIEAINESRQHQAEQDQSDQGQSEQDHVEQDPTSTSTTTVPMPDSPGVAEYQESATWLRIKHCPGATLIVLWLWVLISSFGILLGSLVVKAPGVGFDRFRGIWRAGSHPIRLARSISRASETRTMSLSAVDDLRADPAEIRNFRRSLVAEDEPEFTIGDGTGSTSAPAQDEPTGGHDEFVALATPERNWVGLGAVALLLGLGALSLIGLRAFFGTPALSGGSIVPVTAGITELVDTGFAAFAPVAAGASGYTGPSIWILVLLALTGSASIAVTTLMMLAMPLSGIAAWAMAGAITRRRGARVVIGLFWGLAPTLLISLGQGRLFAVVAHLLLPLLVLAVIRATGSARPRRAPSLIGASANPDVRTATTRPGFGGALSWTASGWVAILMALITAAAPVLLLPLVLIVVLLASFVGTRGKTLWWTPLLSLLLMVPVLFTQWNNLRAIFADPGVPQGYLPANLLEQLLGFPEALDPHRGVASLPWLSDWLPQIPWAGVIVAVISLPVLLLAICGAFHRGVSGVHGRVGLLIAAAGLLTGWLATTVPVSVDSAGTPVLIYTGTAVSLTGVGLLMAACSGFEVVIRASTALHVIAVSTGLVTSLVAAMVWLIPSVVPHDILDDARQDAATTVTLETANPDPSFADLTAQRLITGSPVRTLPATAADQGTSPVNTRTLVLERTHDGMNATLVTGAGASLEDYYGTWTSRALTGPLFNPEVATADEADETLRSVAATLTSESGGDPRQQLEDLGVGFVVLRDPDGGEASIASSVDAITGLAPVGLTSEGWLWRVNARTDDQQDQGLAVLATEHTGQHSSGVNTAAMRITREDGQPVWLVGSDGLDGQAQFPEVLPTNLTEDSEQPLRLTLAYRADPGWHAELDGEPLTAVTGENSGWHQQFELPDDVAGKQLRVSYDPGLFTWYWLIPAVALLATILLAIPSPVTRRRPSAPSSQAGPGQTNDLGLSDSEDPSHATPADAEADAFGFGPYTPDDSCSGRQ</sequence>
<feature type="transmembrane region" description="Helical" evidence="6">
    <location>
        <begin position="562"/>
        <end position="579"/>
    </location>
</feature>
<evidence type="ECO:0000256" key="6">
    <source>
        <dbReference type="SAM" id="Phobius"/>
    </source>
</evidence>
<feature type="transmembrane region" description="Helical" evidence="6">
    <location>
        <begin position="729"/>
        <end position="751"/>
    </location>
</feature>
<evidence type="ECO:0000256" key="4">
    <source>
        <dbReference type="ARBA" id="ARBA00022679"/>
    </source>
</evidence>
<proteinExistence type="inferred from homology"/>
<dbReference type="RefSeq" id="WP_279675378.1">
    <property type="nucleotide sequence ID" value="NZ_CP122566.1"/>
</dbReference>
<comment type="pathway">
    <text evidence="1">Cell wall biogenesis; cell wall polysaccharide biosynthesis.</text>
</comment>
<feature type="region of interest" description="Disordered" evidence="5">
    <location>
        <begin position="393"/>
        <end position="415"/>
    </location>
</feature>
<organism evidence="7 8">
    <name type="scientific">Auritidibacter ignavus</name>
    <dbReference type="NCBI Taxonomy" id="678932"/>
    <lineage>
        <taxon>Bacteria</taxon>
        <taxon>Bacillati</taxon>
        <taxon>Actinomycetota</taxon>
        <taxon>Actinomycetes</taxon>
        <taxon>Micrococcales</taxon>
        <taxon>Micrococcaceae</taxon>
        <taxon>Auritidibacter</taxon>
    </lineage>
</organism>
<feature type="transmembrane region" description="Helical" evidence="6">
    <location>
        <begin position="495"/>
        <end position="517"/>
    </location>
</feature>
<keyword evidence="6" id="KW-0472">Membrane</keyword>
<dbReference type="EMBL" id="CP122566">
    <property type="protein sequence ID" value="WGH94338.1"/>
    <property type="molecule type" value="Genomic_DNA"/>
</dbReference>
<keyword evidence="3 7" id="KW-0328">Glycosyltransferase</keyword>